<evidence type="ECO:0000256" key="3">
    <source>
        <dbReference type="ARBA" id="ARBA00022723"/>
    </source>
</evidence>
<gene>
    <name evidence="5" type="ORF">K469DRAFT_257542</name>
</gene>
<dbReference type="Proteomes" id="UP000800200">
    <property type="component" value="Unassembled WGS sequence"/>
</dbReference>
<proteinExistence type="inferred from homology"/>
<evidence type="ECO:0000313" key="5">
    <source>
        <dbReference type="EMBL" id="KAF2181810.1"/>
    </source>
</evidence>
<evidence type="ECO:0000256" key="1">
    <source>
        <dbReference type="ARBA" id="ARBA00001962"/>
    </source>
</evidence>
<dbReference type="AlphaFoldDB" id="A0A6A6DV00"/>
<accession>A0A6A6DV00</accession>
<dbReference type="PANTHER" id="PTHR20883">
    <property type="entry name" value="PHYTANOYL-COA DIOXYGENASE DOMAIN CONTAINING 1"/>
    <property type="match status" value="1"/>
</dbReference>
<dbReference type="Gene3D" id="2.60.120.620">
    <property type="entry name" value="q2cbj1_9rhob like domain"/>
    <property type="match status" value="1"/>
</dbReference>
<evidence type="ECO:0000313" key="6">
    <source>
        <dbReference type="Proteomes" id="UP000800200"/>
    </source>
</evidence>
<evidence type="ECO:0000256" key="2">
    <source>
        <dbReference type="ARBA" id="ARBA00005830"/>
    </source>
</evidence>
<protein>
    <submittedName>
        <fullName evidence="5">PhyH-domain-containing protein</fullName>
    </submittedName>
</protein>
<keyword evidence="6" id="KW-1185">Reference proteome</keyword>
<comment type="cofactor">
    <cofactor evidence="1">
        <name>Fe cation</name>
        <dbReference type="ChEBI" id="CHEBI:24875"/>
    </cofactor>
</comment>
<dbReference type="PANTHER" id="PTHR20883:SF15">
    <property type="entry name" value="PHYTANOYL-COA DIOXYGENASE DOMAIN-CONTAINING PROTEIN 1"/>
    <property type="match status" value="1"/>
</dbReference>
<dbReference type="SUPFAM" id="SSF51197">
    <property type="entry name" value="Clavaminate synthase-like"/>
    <property type="match status" value="1"/>
</dbReference>
<sequence length="307" mass="34473">MATAERKPYRVMVTGPAKIRPTDPQALRDIEHVEKHGYVILEDVFSIAEAEEAKAEIERLRTKDASGPKGGRNEFEGWRTERIYGLLDKSRLFDKFVLLERVCALNDWFLDPGYMINSFHTIQINPGEDPQELHHDDAYCYIPRPRPPLGTAIIVALDSFTTTNGATEIIPGSHLWPTGQYPAPSRSQTISATCPAGSVVYFLGTTWHGGGKNTSLNPRVSLTVQYCQPYIRPTENQILAVDPRKLDKIPKSIVQMMGYSPHAPFIGYVDGMGPRRGIMRLMEWARKDVDFDPPTFADRDEGGKSKL</sequence>
<keyword evidence="4" id="KW-0408">Iron</keyword>
<name>A0A6A6DV00_9PEZI</name>
<evidence type="ECO:0000256" key="4">
    <source>
        <dbReference type="ARBA" id="ARBA00023004"/>
    </source>
</evidence>
<comment type="similarity">
    <text evidence="2">Belongs to the PhyH family.</text>
</comment>
<reference evidence="5" key="1">
    <citation type="journal article" date="2020" name="Stud. Mycol.">
        <title>101 Dothideomycetes genomes: a test case for predicting lifestyles and emergence of pathogens.</title>
        <authorList>
            <person name="Haridas S."/>
            <person name="Albert R."/>
            <person name="Binder M."/>
            <person name="Bloem J."/>
            <person name="Labutti K."/>
            <person name="Salamov A."/>
            <person name="Andreopoulos B."/>
            <person name="Baker S."/>
            <person name="Barry K."/>
            <person name="Bills G."/>
            <person name="Bluhm B."/>
            <person name="Cannon C."/>
            <person name="Castanera R."/>
            <person name="Culley D."/>
            <person name="Daum C."/>
            <person name="Ezra D."/>
            <person name="Gonzalez J."/>
            <person name="Henrissat B."/>
            <person name="Kuo A."/>
            <person name="Liang C."/>
            <person name="Lipzen A."/>
            <person name="Lutzoni F."/>
            <person name="Magnuson J."/>
            <person name="Mondo S."/>
            <person name="Nolan M."/>
            <person name="Ohm R."/>
            <person name="Pangilinan J."/>
            <person name="Park H.-J."/>
            <person name="Ramirez L."/>
            <person name="Alfaro M."/>
            <person name="Sun H."/>
            <person name="Tritt A."/>
            <person name="Yoshinaga Y."/>
            <person name="Zwiers L.-H."/>
            <person name="Turgeon B."/>
            <person name="Goodwin S."/>
            <person name="Spatafora J."/>
            <person name="Crous P."/>
            <person name="Grigoriev I."/>
        </authorList>
    </citation>
    <scope>NUCLEOTIDE SEQUENCE</scope>
    <source>
        <strain evidence="5">CBS 207.26</strain>
    </source>
</reference>
<dbReference type="InterPro" id="IPR008775">
    <property type="entry name" value="Phytyl_CoA_dOase-like"/>
</dbReference>
<keyword evidence="3" id="KW-0479">Metal-binding</keyword>
<dbReference type="GO" id="GO:0046872">
    <property type="term" value="F:metal ion binding"/>
    <property type="evidence" value="ECO:0007669"/>
    <property type="project" value="UniProtKB-KW"/>
</dbReference>
<organism evidence="5 6">
    <name type="scientific">Zopfia rhizophila CBS 207.26</name>
    <dbReference type="NCBI Taxonomy" id="1314779"/>
    <lineage>
        <taxon>Eukaryota</taxon>
        <taxon>Fungi</taxon>
        <taxon>Dikarya</taxon>
        <taxon>Ascomycota</taxon>
        <taxon>Pezizomycotina</taxon>
        <taxon>Dothideomycetes</taxon>
        <taxon>Dothideomycetes incertae sedis</taxon>
        <taxon>Zopfiaceae</taxon>
        <taxon>Zopfia</taxon>
    </lineage>
</organism>
<dbReference type="OrthoDB" id="445007at2759"/>
<dbReference type="EMBL" id="ML994651">
    <property type="protein sequence ID" value="KAF2181810.1"/>
    <property type="molecule type" value="Genomic_DNA"/>
</dbReference>
<dbReference type="Pfam" id="PF05721">
    <property type="entry name" value="PhyH"/>
    <property type="match status" value="1"/>
</dbReference>